<organism evidence="12 13">
    <name type="scientific">Thiosulfativibrio zosterae</name>
    <dbReference type="NCBI Taxonomy" id="2675053"/>
    <lineage>
        <taxon>Bacteria</taxon>
        <taxon>Pseudomonadati</taxon>
        <taxon>Pseudomonadota</taxon>
        <taxon>Gammaproteobacteria</taxon>
        <taxon>Thiotrichales</taxon>
        <taxon>Piscirickettsiaceae</taxon>
        <taxon>Thiosulfativibrio</taxon>
    </lineage>
</organism>
<evidence type="ECO:0000256" key="3">
    <source>
        <dbReference type="ARBA" id="ARBA00011424"/>
    </source>
</evidence>
<keyword evidence="4 8" id="KW-0566">Pantothenate biosynthesis</keyword>
<dbReference type="NCBIfam" id="NF001452">
    <property type="entry name" value="PRK00311.1"/>
    <property type="match status" value="1"/>
</dbReference>
<feature type="binding site" evidence="8 10">
    <location>
        <begin position="42"/>
        <end position="43"/>
    </location>
    <ligand>
        <name>3-methyl-2-oxobutanoate</name>
        <dbReference type="ChEBI" id="CHEBI:11851"/>
    </ligand>
</feature>
<keyword evidence="8" id="KW-0963">Cytoplasm</keyword>
<comment type="subunit">
    <text evidence="3 8">Homodecamer; pentamer of dimers.</text>
</comment>
<reference evidence="13" key="1">
    <citation type="submission" date="2019-11" db="EMBL/GenBank/DDBJ databases">
        <title>Isolation and characterization of two novel species in the genus Thiomicrorhabdus.</title>
        <authorList>
            <person name="Mochizuki J."/>
            <person name="Kojima H."/>
            <person name="Fukui M."/>
        </authorList>
    </citation>
    <scope>NUCLEOTIDE SEQUENCE [LARGE SCALE GENOMIC DNA]</scope>
    <source>
        <strain evidence="13">AkT22</strain>
    </source>
</reference>
<evidence type="ECO:0000256" key="7">
    <source>
        <dbReference type="ARBA" id="ARBA00056497"/>
    </source>
</evidence>
<dbReference type="NCBIfam" id="TIGR00222">
    <property type="entry name" value="panB"/>
    <property type="match status" value="1"/>
</dbReference>
<feature type="binding site" evidence="8 10">
    <location>
        <position position="81"/>
    </location>
    <ligand>
        <name>3-methyl-2-oxobutanoate</name>
        <dbReference type="ChEBI" id="CHEBI:11851"/>
    </ligand>
</feature>
<evidence type="ECO:0000256" key="5">
    <source>
        <dbReference type="ARBA" id="ARBA00022679"/>
    </source>
</evidence>
<feature type="binding site" evidence="8 11">
    <location>
        <position position="81"/>
    </location>
    <ligand>
        <name>Mg(2+)</name>
        <dbReference type="ChEBI" id="CHEBI:18420"/>
    </ligand>
</feature>
<feature type="binding site" evidence="8 10">
    <location>
        <position position="109"/>
    </location>
    <ligand>
        <name>3-methyl-2-oxobutanoate</name>
        <dbReference type="ChEBI" id="CHEBI:11851"/>
    </ligand>
</feature>
<evidence type="ECO:0000256" key="2">
    <source>
        <dbReference type="ARBA" id="ARBA00008676"/>
    </source>
</evidence>
<keyword evidence="13" id="KW-1185">Reference proteome</keyword>
<dbReference type="PIRSF" id="PIRSF000388">
    <property type="entry name" value="Pantoate_hydroxy_MeTrfase"/>
    <property type="match status" value="1"/>
</dbReference>
<dbReference type="HAMAP" id="MF_00156">
    <property type="entry name" value="PanB"/>
    <property type="match status" value="1"/>
</dbReference>
<keyword evidence="5 8" id="KW-0808">Transferase</keyword>
<evidence type="ECO:0000256" key="6">
    <source>
        <dbReference type="ARBA" id="ARBA00022723"/>
    </source>
</evidence>
<proteinExistence type="inferred from homology"/>
<dbReference type="RefSeq" id="WP_173291796.1">
    <property type="nucleotide sequence ID" value="NZ_AP021888.1"/>
</dbReference>
<dbReference type="UniPathway" id="UPA00028">
    <property type="reaction ID" value="UER00003"/>
</dbReference>
<dbReference type="Proteomes" id="UP000501466">
    <property type="component" value="Chromosome"/>
</dbReference>
<name>A0A6F8PPJ1_9GAMM</name>
<evidence type="ECO:0000256" key="8">
    <source>
        <dbReference type="HAMAP-Rule" id="MF_00156"/>
    </source>
</evidence>
<evidence type="ECO:0000256" key="1">
    <source>
        <dbReference type="ARBA" id="ARBA00005033"/>
    </source>
</evidence>
<sequence length="260" mass="27619">MTLNQLLKMKQNQQKIVCLTAYDAAFGHWVSAAGVDVILVGDSLGMVVQGHTTTLPVTLEQMVYHTQMVQRSNSTAWCIADLPFMADATLQDGLAAAKALMQAGANMVKFEGGQRAVALVARLSELGVPVCGHLGLLPQSVQKTGYRVQGRDAAAAEALMNDALALQAAGADLLVLECVPSDLARQISQALTIPVIGIGAGKDTDGQVLVLHDLLGLTLGKAPKFSHNFMTGADSIQQAIERYVTAVRNLEFPQPCHEMT</sequence>
<keyword evidence="6 8" id="KW-0479">Metal-binding</keyword>
<evidence type="ECO:0000256" key="10">
    <source>
        <dbReference type="PIRSR" id="PIRSR000388-2"/>
    </source>
</evidence>
<evidence type="ECO:0000313" key="13">
    <source>
        <dbReference type="Proteomes" id="UP000501466"/>
    </source>
</evidence>
<dbReference type="FunFam" id="3.20.20.60:FF:000003">
    <property type="entry name" value="3-methyl-2-oxobutanoate hydroxymethyltransferase"/>
    <property type="match status" value="1"/>
</dbReference>
<dbReference type="InterPro" id="IPR040442">
    <property type="entry name" value="Pyrv_kinase-like_dom_sf"/>
</dbReference>
<dbReference type="PANTHER" id="PTHR20881:SF0">
    <property type="entry name" value="3-METHYL-2-OXOBUTANOATE HYDROXYMETHYLTRANSFERASE"/>
    <property type="match status" value="1"/>
</dbReference>
<dbReference type="Pfam" id="PF02548">
    <property type="entry name" value="Pantoate_transf"/>
    <property type="match status" value="1"/>
</dbReference>
<protein>
    <recommendedName>
        <fullName evidence="8">3-methyl-2-oxobutanoate hydroxymethyltransferase</fullName>
        <ecNumber evidence="8">2.1.2.11</ecNumber>
    </recommendedName>
    <alternativeName>
        <fullName evidence="8">Ketopantoate hydroxymethyltransferase</fullName>
        <shortName evidence="8">KPHMT</shortName>
    </alternativeName>
</protein>
<dbReference type="GO" id="GO:0008168">
    <property type="term" value="F:methyltransferase activity"/>
    <property type="evidence" value="ECO:0007669"/>
    <property type="project" value="UniProtKB-KW"/>
</dbReference>
<comment type="catalytic activity">
    <reaction evidence="8">
        <text>(6R)-5,10-methylene-5,6,7,8-tetrahydrofolate + 3-methyl-2-oxobutanoate + H2O = 2-dehydropantoate + (6S)-5,6,7,8-tetrahydrofolate</text>
        <dbReference type="Rhea" id="RHEA:11824"/>
        <dbReference type="ChEBI" id="CHEBI:11561"/>
        <dbReference type="ChEBI" id="CHEBI:11851"/>
        <dbReference type="ChEBI" id="CHEBI:15377"/>
        <dbReference type="ChEBI" id="CHEBI:15636"/>
        <dbReference type="ChEBI" id="CHEBI:57453"/>
        <dbReference type="EC" id="2.1.2.11"/>
    </reaction>
</comment>
<dbReference type="KEGG" id="tzo:THMIRHAT_17870"/>
<dbReference type="GO" id="GO:0015940">
    <property type="term" value="P:pantothenate biosynthetic process"/>
    <property type="evidence" value="ECO:0007669"/>
    <property type="project" value="UniProtKB-UniRule"/>
</dbReference>
<dbReference type="SUPFAM" id="SSF51621">
    <property type="entry name" value="Phosphoenolpyruvate/pyruvate domain"/>
    <property type="match status" value="1"/>
</dbReference>
<dbReference type="EC" id="2.1.2.11" evidence="8"/>
<comment type="cofactor">
    <cofactor evidence="8 11">
        <name>Mg(2+)</name>
        <dbReference type="ChEBI" id="CHEBI:18420"/>
    </cofactor>
    <text evidence="8 11">Binds 1 Mg(2+) ion per subunit.</text>
</comment>
<comment type="pathway">
    <text evidence="1 8">Cofactor biosynthesis; (R)-pantothenate biosynthesis; (R)-pantoate from 3-methyl-2-oxobutanoate: step 1/2.</text>
</comment>
<keyword evidence="8 11" id="KW-0460">Magnesium</keyword>
<dbReference type="Gene3D" id="3.20.20.60">
    <property type="entry name" value="Phosphoenolpyruvate-binding domains"/>
    <property type="match status" value="1"/>
</dbReference>
<feature type="active site" description="Proton acceptor" evidence="8 9">
    <location>
        <position position="177"/>
    </location>
</feature>
<dbReference type="GO" id="GO:0032259">
    <property type="term" value="P:methylation"/>
    <property type="evidence" value="ECO:0007669"/>
    <property type="project" value="UniProtKB-KW"/>
</dbReference>
<accession>A0A6F8PPJ1</accession>
<dbReference type="GO" id="GO:0003864">
    <property type="term" value="F:3-methyl-2-oxobutanoate hydroxymethyltransferase activity"/>
    <property type="evidence" value="ECO:0007669"/>
    <property type="project" value="UniProtKB-UniRule"/>
</dbReference>
<evidence type="ECO:0000256" key="4">
    <source>
        <dbReference type="ARBA" id="ARBA00022655"/>
    </source>
</evidence>
<gene>
    <name evidence="8 12" type="primary">panB</name>
    <name evidence="12" type="ORF">THMIRHAT_17870</name>
</gene>
<dbReference type="GO" id="GO:0005737">
    <property type="term" value="C:cytoplasm"/>
    <property type="evidence" value="ECO:0007669"/>
    <property type="project" value="UniProtKB-SubCell"/>
</dbReference>
<keyword evidence="12" id="KW-0489">Methyltransferase</keyword>
<feature type="binding site" evidence="8 11">
    <location>
        <position position="111"/>
    </location>
    <ligand>
        <name>Mg(2+)</name>
        <dbReference type="ChEBI" id="CHEBI:18420"/>
    </ligand>
</feature>
<dbReference type="InterPro" id="IPR015813">
    <property type="entry name" value="Pyrv/PenolPyrv_kinase-like_dom"/>
</dbReference>
<dbReference type="CDD" id="cd06557">
    <property type="entry name" value="KPHMT-like"/>
    <property type="match status" value="1"/>
</dbReference>
<dbReference type="InterPro" id="IPR003700">
    <property type="entry name" value="Pantoate_hydroxy_MeTrfase"/>
</dbReference>
<comment type="similarity">
    <text evidence="2 8">Belongs to the PanB family.</text>
</comment>
<evidence type="ECO:0000313" key="12">
    <source>
        <dbReference type="EMBL" id="BBP44041.1"/>
    </source>
</evidence>
<dbReference type="EMBL" id="AP021888">
    <property type="protein sequence ID" value="BBP44041.1"/>
    <property type="molecule type" value="Genomic_DNA"/>
</dbReference>
<dbReference type="AlphaFoldDB" id="A0A6F8PPJ1"/>
<dbReference type="GO" id="GO:0000287">
    <property type="term" value="F:magnesium ion binding"/>
    <property type="evidence" value="ECO:0007669"/>
    <property type="project" value="TreeGrafter"/>
</dbReference>
<evidence type="ECO:0000256" key="11">
    <source>
        <dbReference type="PIRSR" id="PIRSR000388-3"/>
    </source>
</evidence>
<dbReference type="PANTHER" id="PTHR20881">
    <property type="entry name" value="3-METHYL-2-OXOBUTANOATE HYDROXYMETHYLTRANSFERASE"/>
    <property type="match status" value="1"/>
</dbReference>
<feature type="binding site" evidence="8 11">
    <location>
        <position position="42"/>
    </location>
    <ligand>
        <name>Mg(2+)</name>
        <dbReference type="ChEBI" id="CHEBI:18420"/>
    </ligand>
</feature>
<comment type="subcellular location">
    <subcellularLocation>
        <location evidence="8">Cytoplasm</location>
    </subcellularLocation>
</comment>
<comment type="function">
    <text evidence="7 8">Catalyzes the reversible reaction in which hydroxymethyl group from 5,10-methylenetetrahydrofolate is transferred onto alpha-ketoisovalerate to form ketopantoate.</text>
</comment>
<evidence type="ECO:0000256" key="9">
    <source>
        <dbReference type="PIRSR" id="PIRSR000388-1"/>
    </source>
</evidence>